<evidence type="ECO:0000313" key="4">
    <source>
        <dbReference type="Proteomes" id="UP000188268"/>
    </source>
</evidence>
<dbReference type="GO" id="GO:0003743">
    <property type="term" value="F:translation initiation factor activity"/>
    <property type="evidence" value="ECO:0007669"/>
    <property type="project" value="UniProtKB-KW"/>
</dbReference>
<name>A0A1R3I2Z8_COCAP</name>
<dbReference type="Pfam" id="PF05793">
    <property type="entry name" value="TFIIF_alpha"/>
    <property type="match status" value="1"/>
</dbReference>
<feature type="region of interest" description="Disordered" evidence="2">
    <location>
        <begin position="1"/>
        <end position="68"/>
    </location>
</feature>
<dbReference type="STRING" id="210143.A0A1R3I2Z8"/>
<dbReference type="Proteomes" id="UP000188268">
    <property type="component" value="Unassembled WGS sequence"/>
</dbReference>
<organism evidence="3 4">
    <name type="scientific">Corchorus capsularis</name>
    <name type="common">Jute</name>
    <dbReference type="NCBI Taxonomy" id="210143"/>
    <lineage>
        <taxon>Eukaryota</taxon>
        <taxon>Viridiplantae</taxon>
        <taxon>Streptophyta</taxon>
        <taxon>Embryophyta</taxon>
        <taxon>Tracheophyta</taxon>
        <taxon>Spermatophyta</taxon>
        <taxon>Magnoliopsida</taxon>
        <taxon>eudicotyledons</taxon>
        <taxon>Gunneridae</taxon>
        <taxon>Pentapetalae</taxon>
        <taxon>rosids</taxon>
        <taxon>malvids</taxon>
        <taxon>Malvales</taxon>
        <taxon>Malvaceae</taxon>
        <taxon>Grewioideae</taxon>
        <taxon>Apeibeae</taxon>
        <taxon>Corchorus</taxon>
    </lineage>
</organism>
<keyword evidence="1" id="KW-0804">Transcription</keyword>
<keyword evidence="3" id="KW-0648">Protein biosynthesis</keyword>
<dbReference type="GO" id="GO:0003677">
    <property type="term" value="F:DNA binding"/>
    <property type="evidence" value="ECO:0007669"/>
    <property type="project" value="UniProtKB-KW"/>
</dbReference>
<dbReference type="GO" id="GO:0001096">
    <property type="term" value="F:TFIIF-class transcription factor complex binding"/>
    <property type="evidence" value="ECO:0007669"/>
    <property type="project" value="TreeGrafter"/>
</dbReference>
<feature type="compositionally biased region" description="Low complexity" evidence="2">
    <location>
        <begin position="124"/>
        <end position="146"/>
    </location>
</feature>
<feature type="compositionally biased region" description="Low complexity" evidence="2">
    <location>
        <begin position="21"/>
        <end position="31"/>
    </location>
</feature>
<comment type="caution">
    <text evidence="3">The sequence shown here is derived from an EMBL/GenBank/DDBJ whole genome shotgun (WGS) entry which is preliminary data.</text>
</comment>
<comment type="similarity">
    <text evidence="1">Belongs to the TFIIF alpha subunit family.</text>
</comment>
<accession>A0A1R3I2Z8</accession>
<dbReference type="Gramene" id="OMO76881">
    <property type="protein sequence ID" value="OMO76881"/>
    <property type="gene ID" value="CCACVL1_15340"/>
</dbReference>
<gene>
    <name evidence="3" type="ORF">CCACVL1_15340</name>
</gene>
<dbReference type="GO" id="GO:0016251">
    <property type="term" value="F:RNA polymerase II general transcription initiation factor activity"/>
    <property type="evidence" value="ECO:0007669"/>
    <property type="project" value="TreeGrafter"/>
</dbReference>
<keyword evidence="1" id="KW-0805">Transcription regulation</keyword>
<dbReference type="EMBL" id="AWWV01010840">
    <property type="protein sequence ID" value="OMO76881.1"/>
    <property type="molecule type" value="Genomic_DNA"/>
</dbReference>
<dbReference type="GO" id="GO:0032968">
    <property type="term" value="P:positive regulation of transcription elongation by RNA polymerase II"/>
    <property type="evidence" value="ECO:0007669"/>
    <property type="project" value="InterPro"/>
</dbReference>
<keyword evidence="1" id="KW-0539">Nucleus</keyword>
<keyword evidence="4" id="KW-1185">Reference proteome</keyword>
<sequence length="168" mass="17813">MNFNPVLVPKKELKEEPIDNSPAKPAPSASARGTPTTSKSAKGKRKANDDDNEASNGSPLKKAKSETVCYQSSKTWLFTVMDIKEICFEFQFDFYFLMFQETESSVKVESALASKGIVATKGTSSAKAGSKSADGTSSSSKAGSTSIVGPVTEDEIRGLLAKGACNNI</sequence>
<proteinExistence type="inferred from homology"/>
<comment type="subcellular location">
    <subcellularLocation>
        <location evidence="1">Nucleus</location>
    </subcellularLocation>
</comment>
<evidence type="ECO:0000256" key="2">
    <source>
        <dbReference type="SAM" id="MobiDB-lite"/>
    </source>
</evidence>
<evidence type="ECO:0000256" key="1">
    <source>
        <dbReference type="RuleBase" id="RU366044"/>
    </source>
</evidence>
<dbReference type="PANTHER" id="PTHR13011">
    <property type="entry name" value="TFIIF-ALPHA"/>
    <property type="match status" value="1"/>
</dbReference>
<keyword evidence="1" id="KW-0238">DNA-binding</keyword>
<dbReference type="InterPro" id="IPR008851">
    <property type="entry name" value="TFIIF-alpha"/>
</dbReference>
<evidence type="ECO:0000313" key="3">
    <source>
        <dbReference type="EMBL" id="OMO76881.1"/>
    </source>
</evidence>
<feature type="region of interest" description="Disordered" evidence="2">
    <location>
        <begin position="124"/>
        <end position="147"/>
    </location>
</feature>
<dbReference type="GO" id="GO:0006367">
    <property type="term" value="P:transcription initiation at RNA polymerase II promoter"/>
    <property type="evidence" value="ECO:0007669"/>
    <property type="project" value="InterPro"/>
</dbReference>
<keyword evidence="3" id="KW-0396">Initiation factor</keyword>
<dbReference type="PANTHER" id="PTHR13011:SF0">
    <property type="entry name" value="GENERAL TRANSCRIPTION FACTOR IIF SUBUNIT 1"/>
    <property type="match status" value="1"/>
</dbReference>
<protein>
    <recommendedName>
        <fullName evidence="1">Transcription initiation factor IIF subunit alpha</fullName>
    </recommendedName>
</protein>
<dbReference type="AlphaFoldDB" id="A0A1R3I2Z8"/>
<reference evidence="3 4" key="1">
    <citation type="submission" date="2013-09" db="EMBL/GenBank/DDBJ databases">
        <title>Corchorus capsularis genome sequencing.</title>
        <authorList>
            <person name="Alam M."/>
            <person name="Haque M.S."/>
            <person name="Islam M.S."/>
            <person name="Emdad E.M."/>
            <person name="Islam M.M."/>
            <person name="Ahmed B."/>
            <person name="Halim A."/>
            <person name="Hossen Q.M.M."/>
            <person name="Hossain M.Z."/>
            <person name="Ahmed R."/>
            <person name="Khan M.M."/>
            <person name="Islam R."/>
            <person name="Rashid M.M."/>
            <person name="Khan S.A."/>
            <person name="Rahman M.S."/>
            <person name="Alam M."/>
        </authorList>
    </citation>
    <scope>NUCLEOTIDE SEQUENCE [LARGE SCALE GENOMIC DNA]</scope>
    <source>
        <strain evidence="4">cv. CVL-1</strain>
        <tissue evidence="3">Whole seedling</tissue>
    </source>
</reference>
<dbReference type="GO" id="GO:0005674">
    <property type="term" value="C:transcription factor TFIIF complex"/>
    <property type="evidence" value="ECO:0007669"/>
    <property type="project" value="TreeGrafter"/>
</dbReference>
<comment type="function">
    <text evidence="1">TFIIF is a general transcription initiation factor that binds to RNA polymerase II and helps to recruit it to the initiation complex in collaboration with TFIIB. It promotes transcription elongation.</text>
</comment>